<evidence type="ECO:0000313" key="2">
    <source>
        <dbReference type="Proteomes" id="UP000604046"/>
    </source>
</evidence>
<comment type="caution">
    <text evidence="1">The sequence shown here is derived from an EMBL/GenBank/DDBJ whole genome shotgun (WGS) entry which is preliminary data.</text>
</comment>
<dbReference type="AlphaFoldDB" id="A0A812IJ41"/>
<dbReference type="EMBL" id="CAJNDS010000276">
    <property type="protein sequence ID" value="CAE7037364.1"/>
    <property type="molecule type" value="Genomic_DNA"/>
</dbReference>
<proteinExistence type="predicted"/>
<gene>
    <name evidence="1" type="ORF">SNAT2548_LOCUS4481</name>
</gene>
<name>A0A812IJ41_9DINO</name>
<keyword evidence="2" id="KW-1185">Reference proteome</keyword>
<evidence type="ECO:0000313" key="1">
    <source>
        <dbReference type="EMBL" id="CAE7037364.1"/>
    </source>
</evidence>
<sequence>MTDAAATSFHAVRESLVAEAEKRVEAPELWVLEISACFPSSRLKSLKSSVEYMDETLPTPHRIRTSKECQDPGHPESGGLNNRRYQELHKTVTQDFPTTAQQHSANSDAALCFAQVLSVQVPLKYALPLCGLKLQEAPPPLVLNPPPFKGQKTNSMLAGNYTQAPLQRYQREICQFTHAVRSCSLHSMPLSAPSVQRSIAPALLLQEPFLGTLLLAFFPPFIHAQLCPSHESQGIPSSLGTALECVPPLAYDCTLPVTAWKQARYRWIPASHLLNHLPSSPVRLIRSSF</sequence>
<dbReference type="Proteomes" id="UP000604046">
    <property type="component" value="Unassembled WGS sequence"/>
</dbReference>
<reference evidence="1" key="1">
    <citation type="submission" date="2021-02" db="EMBL/GenBank/DDBJ databases">
        <authorList>
            <person name="Dougan E. K."/>
            <person name="Rhodes N."/>
            <person name="Thang M."/>
            <person name="Chan C."/>
        </authorList>
    </citation>
    <scope>NUCLEOTIDE SEQUENCE</scope>
</reference>
<organism evidence="1 2">
    <name type="scientific">Symbiodinium natans</name>
    <dbReference type="NCBI Taxonomy" id="878477"/>
    <lineage>
        <taxon>Eukaryota</taxon>
        <taxon>Sar</taxon>
        <taxon>Alveolata</taxon>
        <taxon>Dinophyceae</taxon>
        <taxon>Suessiales</taxon>
        <taxon>Symbiodiniaceae</taxon>
        <taxon>Symbiodinium</taxon>
    </lineage>
</organism>
<protein>
    <submittedName>
        <fullName evidence="1">Uncharacterized protein</fullName>
    </submittedName>
</protein>
<accession>A0A812IJ41</accession>